<dbReference type="RefSeq" id="WP_154537711.1">
    <property type="nucleotide sequence ID" value="NZ_VUNE01000002.1"/>
</dbReference>
<feature type="active site" description="Tele-phosphohistidine intermediate" evidence="1">
    <location>
        <position position="9"/>
    </location>
</feature>
<dbReference type="Proteomes" id="UP000440713">
    <property type="component" value="Unassembled WGS sequence"/>
</dbReference>
<evidence type="ECO:0000313" key="3">
    <source>
        <dbReference type="EMBL" id="MST62317.1"/>
    </source>
</evidence>
<dbReference type="Pfam" id="PF00300">
    <property type="entry name" value="His_Phos_1"/>
    <property type="match status" value="1"/>
</dbReference>
<dbReference type="CDD" id="cd07067">
    <property type="entry name" value="HP_PGM_like"/>
    <property type="match status" value="1"/>
</dbReference>
<dbReference type="GO" id="GO:0016791">
    <property type="term" value="F:phosphatase activity"/>
    <property type="evidence" value="ECO:0007669"/>
    <property type="project" value="TreeGrafter"/>
</dbReference>
<dbReference type="SUPFAM" id="SSF53254">
    <property type="entry name" value="Phosphoglycerate mutase-like"/>
    <property type="match status" value="1"/>
</dbReference>
<dbReference type="EMBL" id="VUNE01000002">
    <property type="protein sequence ID" value="MST62317.1"/>
    <property type="molecule type" value="Genomic_DNA"/>
</dbReference>
<gene>
    <name evidence="3" type="ORF">FYJ71_04915</name>
</gene>
<sequence>MKELFLIRHGHSVDNEFFRYSGFSDCDLSQIGRQQVEKMTDYFKQFDVERIYASTLKRTQQTIDAYAKLKNLDVECLDDLREMNFGIFDGLSFDEIKAKYPEEAKIFLSSGRDYRFPNGETLEEMYNRNTSAIEKIIKTNENIDSVAVVSHMGTIRNLLSYFISGSSKYHWNFKVGNASITKISFDGRFPIIEYMGYMPYESSLIRTYPSEKNK</sequence>
<dbReference type="InterPro" id="IPR013078">
    <property type="entry name" value="His_Pase_superF_clade-1"/>
</dbReference>
<feature type="binding site" evidence="2">
    <location>
        <begin position="8"/>
        <end position="15"/>
    </location>
    <ligand>
        <name>substrate</name>
    </ligand>
</feature>
<keyword evidence="4" id="KW-1185">Reference proteome</keyword>
<dbReference type="PANTHER" id="PTHR48100">
    <property type="entry name" value="BROAD-SPECIFICITY PHOSPHATASE YOR283W-RELATED"/>
    <property type="match status" value="1"/>
</dbReference>
<comment type="caution">
    <text evidence="3">The sequence shown here is derived from an EMBL/GenBank/DDBJ whole genome shotgun (WGS) entry which is preliminary data.</text>
</comment>
<dbReference type="InterPro" id="IPR050275">
    <property type="entry name" value="PGM_Phosphatase"/>
</dbReference>
<dbReference type="PANTHER" id="PTHR48100:SF1">
    <property type="entry name" value="HISTIDINE PHOSPHATASE FAMILY PROTEIN-RELATED"/>
    <property type="match status" value="1"/>
</dbReference>
<accession>A0A6N7XG28</accession>
<feature type="binding site" evidence="2">
    <location>
        <position position="58"/>
    </location>
    <ligand>
        <name>substrate</name>
    </ligand>
</feature>
<dbReference type="InterPro" id="IPR029033">
    <property type="entry name" value="His_PPase_superfam"/>
</dbReference>
<protein>
    <submittedName>
        <fullName evidence="3">Histidine phosphatase family protein</fullName>
    </submittedName>
</protein>
<dbReference type="AlphaFoldDB" id="A0A6N7XG28"/>
<dbReference type="Gene3D" id="3.40.50.1240">
    <property type="entry name" value="Phosphoglycerate mutase-like"/>
    <property type="match status" value="1"/>
</dbReference>
<evidence type="ECO:0000313" key="4">
    <source>
        <dbReference type="Proteomes" id="UP000440713"/>
    </source>
</evidence>
<organism evidence="3 4">
    <name type="scientific">Peptostreptococcus porci</name>
    <dbReference type="NCBI Taxonomy" id="2652282"/>
    <lineage>
        <taxon>Bacteria</taxon>
        <taxon>Bacillati</taxon>
        <taxon>Bacillota</taxon>
        <taxon>Clostridia</taxon>
        <taxon>Peptostreptococcales</taxon>
        <taxon>Peptostreptococcaceae</taxon>
        <taxon>Peptostreptococcus</taxon>
    </lineage>
</organism>
<reference evidence="3 4" key="1">
    <citation type="submission" date="2019-08" db="EMBL/GenBank/DDBJ databases">
        <title>In-depth cultivation of the pig gut microbiome towards novel bacterial diversity and tailored functional studies.</title>
        <authorList>
            <person name="Wylensek D."/>
            <person name="Hitch T.C.A."/>
            <person name="Clavel T."/>
        </authorList>
    </citation>
    <scope>NUCLEOTIDE SEQUENCE [LARGE SCALE GENOMIC DNA]</scope>
    <source>
        <strain evidence="3 4">WCA-SAB-591-4A-A</strain>
    </source>
</reference>
<evidence type="ECO:0000256" key="1">
    <source>
        <dbReference type="PIRSR" id="PIRSR613078-1"/>
    </source>
</evidence>
<name>A0A6N7XG28_9FIRM</name>
<dbReference type="PIRSF" id="PIRSF000709">
    <property type="entry name" value="6PFK_2-Ptase"/>
    <property type="match status" value="1"/>
</dbReference>
<evidence type="ECO:0000256" key="2">
    <source>
        <dbReference type="PIRSR" id="PIRSR613078-2"/>
    </source>
</evidence>
<dbReference type="SMART" id="SM00855">
    <property type="entry name" value="PGAM"/>
    <property type="match status" value="1"/>
</dbReference>
<feature type="active site" description="Proton donor/acceptor" evidence="1">
    <location>
        <position position="82"/>
    </location>
</feature>
<proteinExistence type="predicted"/>
<dbReference type="GO" id="GO:0005737">
    <property type="term" value="C:cytoplasm"/>
    <property type="evidence" value="ECO:0007669"/>
    <property type="project" value="TreeGrafter"/>
</dbReference>